<evidence type="ECO:0000256" key="6">
    <source>
        <dbReference type="SAM" id="Coils"/>
    </source>
</evidence>
<gene>
    <name evidence="9" type="ORF">K6K41_15855</name>
</gene>
<organism evidence="9 10">
    <name type="scientific">Chenggangzhangella methanolivorans</name>
    <dbReference type="NCBI Taxonomy" id="1437009"/>
    <lineage>
        <taxon>Bacteria</taxon>
        <taxon>Pseudomonadati</taxon>
        <taxon>Pseudomonadota</taxon>
        <taxon>Alphaproteobacteria</taxon>
        <taxon>Hyphomicrobiales</taxon>
        <taxon>Methylopilaceae</taxon>
        <taxon>Chenggangzhangella</taxon>
    </lineage>
</organism>
<feature type="transmembrane region" description="Helical" evidence="7">
    <location>
        <begin position="67"/>
        <end position="87"/>
    </location>
</feature>
<feature type="transmembrane region" description="Helical" evidence="7">
    <location>
        <begin position="43"/>
        <end position="61"/>
    </location>
</feature>
<keyword evidence="3 7" id="KW-0812">Transmembrane</keyword>
<evidence type="ECO:0000256" key="7">
    <source>
        <dbReference type="SAM" id="Phobius"/>
    </source>
</evidence>
<feature type="domain" description="MASE1" evidence="8">
    <location>
        <begin position="10"/>
        <end position="271"/>
    </location>
</feature>
<keyword evidence="4 7" id="KW-1133">Transmembrane helix</keyword>
<feature type="transmembrane region" description="Helical" evidence="7">
    <location>
        <begin position="169"/>
        <end position="188"/>
    </location>
</feature>
<dbReference type="Proteomes" id="UP000825701">
    <property type="component" value="Chromosome"/>
</dbReference>
<feature type="coiled-coil region" evidence="6">
    <location>
        <begin position="264"/>
        <end position="305"/>
    </location>
</feature>
<evidence type="ECO:0000256" key="4">
    <source>
        <dbReference type="ARBA" id="ARBA00022989"/>
    </source>
</evidence>
<dbReference type="GO" id="GO:0005886">
    <property type="term" value="C:plasma membrane"/>
    <property type="evidence" value="ECO:0007669"/>
    <property type="project" value="UniProtKB-SubCell"/>
</dbReference>
<accession>A0A9E6RCG7</accession>
<dbReference type="AlphaFoldDB" id="A0A9E6RCG7"/>
<dbReference type="KEGG" id="cmet:K6K41_15855"/>
<keyword evidence="2" id="KW-1003">Cell membrane</keyword>
<reference evidence="9" key="1">
    <citation type="submission" date="2021-08" db="EMBL/GenBank/DDBJ databases">
        <authorList>
            <person name="Zhang H."/>
            <person name="Xu M."/>
            <person name="Yu Z."/>
            <person name="Yang L."/>
            <person name="Cai Y."/>
        </authorList>
    </citation>
    <scope>NUCLEOTIDE SEQUENCE</scope>
    <source>
        <strain evidence="9">CHL1</strain>
    </source>
</reference>
<keyword evidence="6" id="KW-0175">Coiled coil</keyword>
<protein>
    <submittedName>
        <fullName evidence="9">MASE1 domain-containing protein</fullName>
    </submittedName>
</protein>
<feature type="transmembrane region" description="Helical" evidence="7">
    <location>
        <begin position="194"/>
        <end position="227"/>
    </location>
</feature>
<evidence type="ECO:0000313" key="9">
    <source>
        <dbReference type="EMBL" id="QZN98520.1"/>
    </source>
</evidence>
<keyword evidence="10" id="KW-1185">Reference proteome</keyword>
<keyword evidence="5 7" id="KW-0472">Membrane</keyword>
<dbReference type="EMBL" id="CP081869">
    <property type="protein sequence ID" value="QZN98520.1"/>
    <property type="molecule type" value="Genomic_DNA"/>
</dbReference>
<evidence type="ECO:0000256" key="2">
    <source>
        <dbReference type="ARBA" id="ARBA00022475"/>
    </source>
</evidence>
<feature type="transmembrane region" description="Helical" evidence="7">
    <location>
        <begin position="99"/>
        <end position="127"/>
    </location>
</feature>
<evidence type="ECO:0000256" key="1">
    <source>
        <dbReference type="ARBA" id="ARBA00004651"/>
    </source>
</evidence>
<feature type="transmembrane region" description="Helical" evidence="7">
    <location>
        <begin position="248"/>
        <end position="269"/>
    </location>
</feature>
<sequence>MVFATAYGGIEFTRGTARVAAIWPANAALLVIMLSLGAGRARMLGLAAAGYLGFAAANFAAGDGLAICLGLPVANLVEVMICRAALMRFGDHDLTRPRAFAMFCAVAAGPASLASSLTAVALFAVVAPSTALSSLFWDWYAADALGLVTFTPLFWSIATRSVEISRKRLPAAALTAAAFCALLAAIFVQSTYPVLFLVYPALIVVAFQFGFGGAAVALVVTATVAVVATSNGHGPLSLMRGTLREQIAILQIFVAVSAAMSLAVASVLAEREKLNRQLRAAKTAAEAAEDRLRESEARYRLLAENSSDVIALSGADGQVDYVAFGRRASRLSARDLRVARARGAPASPGAAGPA</sequence>
<feature type="transmembrane region" description="Helical" evidence="7">
    <location>
        <begin position="139"/>
        <end position="157"/>
    </location>
</feature>
<dbReference type="RefSeq" id="WP_261401450.1">
    <property type="nucleotide sequence ID" value="NZ_CP081869.1"/>
</dbReference>
<dbReference type="Pfam" id="PF05231">
    <property type="entry name" value="MASE1"/>
    <property type="match status" value="1"/>
</dbReference>
<feature type="transmembrane region" description="Helical" evidence="7">
    <location>
        <begin position="20"/>
        <end position="36"/>
    </location>
</feature>
<name>A0A9E6RCG7_9HYPH</name>
<evidence type="ECO:0000256" key="3">
    <source>
        <dbReference type="ARBA" id="ARBA00022692"/>
    </source>
</evidence>
<dbReference type="InterPro" id="IPR007895">
    <property type="entry name" value="MASE1"/>
</dbReference>
<proteinExistence type="predicted"/>
<comment type="subcellular location">
    <subcellularLocation>
        <location evidence="1">Cell membrane</location>
        <topology evidence="1">Multi-pass membrane protein</topology>
    </subcellularLocation>
</comment>
<evidence type="ECO:0000313" key="10">
    <source>
        <dbReference type="Proteomes" id="UP000825701"/>
    </source>
</evidence>
<dbReference type="Gene3D" id="3.30.450.20">
    <property type="entry name" value="PAS domain"/>
    <property type="match status" value="1"/>
</dbReference>
<evidence type="ECO:0000256" key="5">
    <source>
        <dbReference type="ARBA" id="ARBA00023136"/>
    </source>
</evidence>
<evidence type="ECO:0000259" key="8">
    <source>
        <dbReference type="Pfam" id="PF05231"/>
    </source>
</evidence>